<protein>
    <submittedName>
        <fullName evidence="1">Uncharacterized protein</fullName>
    </submittedName>
</protein>
<evidence type="ECO:0000313" key="1">
    <source>
        <dbReference type="EMBL" id="ANT39966.1"/>
    </source>
</evidence>
<reference evidence="1 2" key="1">
    <citation type="submission" date="2016-05" db="EMBL/GenBank/DDBJ databases">
        <title>Undiscovered low abundance phages are ubiquitous in bacterial genomes.</title>
        <authorList>
            <person name="Dong Z."/>
            <person name="Liu H."/>
            <person name="Zheng J."/>
            <person name="Peng D."/>
        </authorList>
    </citation>
    <scope>NUCLEOTIDE SEQUENCE [LARGE SCALE GENOMIC DNA]</scope>
</reference>
<sequence>MINHKELMQEAWDMAKRGAVRFGGKAKEYLSASLKIVWEQVRKVVKLNSKLVDMEQMLDSLQSTRREYAAYVYNVLLPFAKDGQPITKKIMNAIYKVIGFKNSIDPGTKSIIRYTKRYSTASYYLLADIKRLRNTSKATKYIIEIRNTAVAVHWIPKSILGKNKEIPDWFIKEKKLFLI</sequence>
<dbReference type="EMBL" id="KX190833">
    <property type="protein sequence ID" value="ANT39966.1"/>
    <property type="molecule type" value="Genomic_DNA"/>
</dbReference>
<evidence type="ECO:0000313" key="2">
    <source>
        <dbReference type="Proteomes" id="UP000221937"/>
    </source>
</evidence>
<proteinExistence type="predicted"/>
<accession>A0A1B1P777</accession>
<dbReference type="InterPro" id="IPR010878">
    <property type="entry name" value="Gp111"/>
</dbReference>
<gene>
    <name evidence="1" type="ORF">BMBtpLA2_6</name>
</gene>
<dbReference type="Pfam" id="PF07410">
    <property type="entry name" value="Phage_Gp111"/>
    <property type="match status" value="1"/>
</dbReference>
<dbReference type="Proteomes" id="UP000221937">
    <property type="component" value="Segment"/>
</dbReference>
<organism evidence="1 2">
    <name type="scientific">Bacillus phage vB_BtS_BMBtp14</name>
    <dbReference type="NCBI Taxonomy" id="1868826"/>
    <lineage>
        <taxon>Viruses</taxon>
        <taxon>Duplodnaviria</taxon>
        <taxon>Heunggongvirae</taxon>
        <taxon>Uroviricota</taxon>
        <taxon>Caudoviricetes</taxon>
        <taxon>Skryabinvirinae</taxon>
        <taxon>Bembunaquatrovirus</taxon>
        <taxon>Bembunaquatrovirus BMBtp14</taxon>
    </lineage>
</organism>
<name>A0A1B1P777_9CAUD</name>
<keyword evidence="2" id="KW-1185">Reference proteome</keyword>